<dbReference type="EMBL" id="CAJFDI010000006">
    <property type="protein sequence ID" value="CAD5235085.1"/>
    <property type="molecule type" value="Genomic_DNA"/>
</dbReference>
<sequence length="92" mass="10168">MTAKDRLKSETLGPNPTKSAPLHEQHVVYYCYVRCILSFKFFDDFQHCGGDEELISIVGGGNGSIPPAFEGWDMILVSAISSGLLHRPKENV</sequence>
<comment type="caution">
    <text evidence="1">The sequence shown here is derived from an EMBL/GenBank/DDBJ whole genome shotgun (WGS) entry which is preliminary data.</text>
</comment>
<evidence type="ECO:0000313" key="1">
    <source>
        <dbReference type="EMBL" id="CAD5235085.1"/>
    </source>
</evidence>
<dbReference type="Proteomes" id="UP000659654">
    <property type="component" value="Unassembled WGS sequence"/>
</dbReference>
<name>A0A7I8X3B3_BURXY</name>
<dbReference type="EMBL" id="CAJFCV020000006">
    <property type="protein sequence ID" value="CAG9131276.1"/>
    <property type="molecule type" value="Genomic_DNA"/>
</dbReference>
<dbReference type="Proteomes" id="UP000582659">
    <property type="component" value="Unassembled WGS sequence"/>
</dbReference>
<organism evidence="1 2">
    <name type="scientific">Bursaphelenchus xylophilus</name>
    <name type="common">Pinewood nematode worm</name>
    <name type="synonym">Aphelenchoides xylophilus</name>
    <dbReference type="NCBI Taxonomy" id="6326"/>
    <lineage>
        <taxon>Eukaryota</taxon>
        <taxon>Metazoa</taxon>
        <taxon>Ecdysozoa</taxon>
        <taxon>Nematoda</taxon>
        <taxon>Chromadorea</taxon>
        <taxon>Rhabditida</taxon>
        <taxon>Tylenchina</taxon>
        <taxon>Tylenchomorpha</taxon>
        <taxon>Aphelenchoidea</taxon>
        <taxon>Aphelenchoididae</taxon>
        <taxon>Bursaphelenchus</taxon>
    </lineage>
</organism>
<dbReference type="AlphaFoldDB" id="A0A7I8X3B3"/>
<accession>A0A7I8X3B3</accession>
<reference evidence="1" key="1">
    <citation type="submission" date="2020-09" db="EMBL/GenBank/DDBJ databases">
        <authorList>
            <person name="Kikuchi T."/>
        </authorList>
    </citation>
    <scope>NUCLEOTIDE SEQUENCE</scope>
    <source>
        <strain evidence="1">Ka4C1</strain>
    </source>
</reference>
<gene>
    <name evidence="1" type="ORF">BXYJ_LOCUS15176</name>
</gene>
<keyword evidence="2" id="KW-1185">Reference proteome</keyword>
<evidence type="ECO:0000313" key="2">
    <source>
        <dbReference type="Proteomes" id="UP000659654"/>
    </source>
</evidence>
<proteinExistence type="predicted"/>
<protein>
    <submittedName>
        <fullName evidence="1">(pine wood nematode) hypothetical protein</fullName>
    </submittedName>
</protein>